<evidence type="ECO:0000259" key="1">
    <source>
        <dbReference type="Pfam" id="PF07735"/>
    </source>
</evidence>
<dbReference type="Bgee" id="WBGene00219452">
    <property type="expression patterns" value="Expressed in embryo and 4 other cell types or tissues"/>
</dbReference>
<dbReference type="HOGENOM" id="CLU_1397489_0_0_1"/>
<dbReference type="InParanoid" id="I2HAL4"/>
<accession>I2HAL4</accession>
<evidence type="ECO:0000313" key="4">
    <source>
        <dbReference type="WormBase" id="F21D9.11a"/>
    </source>
</evidence>
<dbReference type="GeneID" id="24104466"/>
<proteinExistence type="predicted"/>
<dbReference type="eggNOG" id="ENOG502TK73">
    <property type="taxonomic scope" value="Eukaryota"/>
</dbReference>
<dbReference type="Pfam" id="PF07735">
    <property type="entry name" value="FBA_2"/>
    <property type="match status" value="1"/>
</dbReference>
<dbReference type="PaxDb" id="6239-F21D9.11a"/>
<dbReference type="KEGG" id="cel:CELE_F21D9.11"/>
<dbReference type="PhylomeDB" id="I2HAL4"/>
<dbReference type="WormBase" id="F21D9.11a">
    <property type="protein sequence ID" value="CE47572"/>
    <property type="gene ID" value="WBGene00219452"/>
</dbReference>
<feature type="domain" description="Sdz-33 F-box" evidence="1">
    <location>
        <begin position="54"/>
        <end position="115"/>
    </location>
</feature>
<dbReference type="PANTHER" id="PTHR22899:SF0">
    <property type="entry name" value="F-BOX ASSOCIATED DOMAIN-CONTAINING PROTEIN-RELATED"/>
    <property type="match status" value="1"/>
</dbReference>
<name>I2HAL4_CAEEL</name>
<sequence>MESPFHLSRLPSKSLVVALKCMDIIEIKPNDVLRYGSAHTEQLWITMPLSNWSFHQISYQQFQKLYIGTSILNLNELLNLDSHIIWLGSSIFGGKELNLFIKHWMMGLTSQNVKYIFTFLSNGITDEKALWNGIEYQKQPESTKRTFKYTDPGYTVPQKEIVHGGYDIQSVNGARATVKIFKGNYLNIKFMVWND</sequence>
<dbReference type="EMBL" id="BX284605">
    <property type="protein sequence ID" value="CCH63943.1"/>
    <property type="molecule type" value="Genomic_DNA"/>
</dbReference>
<evidence type="ECO:0000313" key="2">
    <source>
        <dbReference type="EMBL" id="CCH63943.1"/>
    </source>
</evidence>
<evidence type="ECO:0000313" key="3">
    <source>
        <dbReference type="Proteomes" id="UP000001940"/>
    </source>
</evidence>
<dbReference type="AlphaFoldDB" id="I2HAL4"/>
<dbReference type="RefSeq" id="NP_001263936.1">
    <property type="nucleotide sequence ID" value="NM_001277007.1"/>
</dbReference>
<dbReference type="CTD" id="24104466"/>
<keyword evidence="3" id="KW-1185">Reference proteome</keyword>
<gene>
    <name evidence="2" type="ORF">CELE_F21D9.11</name>
    <name evidence="2 4" type="ORF">F21D9.11</name>
</gene>
<dbReference type="InterPro" id="IPR053222">
    <property type="entry name" value="Zygotic_Embryogenesis-Asso"/>
</dbReference>
<protein>
    <submittedName>
        <fullName evidence="2">F-box associated domain-containing protein</fullName>
    </submittedName>
</protein>
<reference evidence="2 3" key="1">
    <citation type="journal article" date="1998" name="Science">
        <title>Genome sequence of the nematode C. elegans: a platform for investigating biology.</title>
        <authorList>
            <consortium name="The C. elegans sequencing consortium"/>
            <person name="Sulson J.E."/>
            <person name="Waterston R."/>
        </authorList>
    </citation>
    <scope>NUCLEOTIDE SEQUENCE [LARGE SCALE GENOMIC DNA]</scope>
    <source>
        <strain evidence="2 3">Bristol N2</strain>
    </source>
</reference>
<dbReference type="PANTHER" id="PTHR22899">
    <property type="entry name" value="CYCLIN-RELATED F-BOX FAMILY"/>
    <property type="match status" value="1"/>
</dbReference>
<organism evidence="2 3">
    <name type="scientific">Caenorhabditis elegans</name>
    <dbReference type="NCBI Taxonomy" id="6239"/>
    <lineage>
        <taxon>Eukaryota</taxon>
        <taxon>Metazoa</taxon>
        <taxon>Ecdysozoa</taxon>
        <taxon>Nematoda</taxon>
        <taxon>Chromadorea</taxon>
        <taxon>Rhabditida</taxon>
        <taxon>Rhabditina</taxon>
        <taxon>Rhabditomorpha</taxon>
        <taxon>Rhabditoidea</taxon>
        <taxon>Rhabditidae</taxon>
        <taxon>Peloderinae</taxon>
        <taxon>Caenorhabditis</taxon>
    </lineage>
</organism>
<dbReference type="InterPro" id="IPR012885">
    <property type="entry name" value="F-box_Sdz-33"/>
</dbReference>
<dbReference type="Proteomes" id="UP000001940">
    <property type="component" value="Chromosome V"/>
</dbReference>
<dbReference type="AGR" id="WB:WBGene00219452"/>
<dbReference type="FunCoup" id="I2HAL4">
    <property type="interactions" value="229"/>
</dbReference>